<gene>
    <name evidence="2" type="ORF">IW261DRAFT_1498014</name>
</gene>
<keyword evidence="3" id="KW-1185">Reference proteome</keyword>
<comment type="caution">
    <text evidence="2">The sequence shown here is derived from an EMBL/GenBank/DDBJ whole genome shotgun (WGS) entry which is preliminary data.</text>
</comment>
<proteinExistence type="predicted"/>
<keyword evidence="1" id="KW-0812">Transmembrane</keyword>
<dbReference type="EMBL" id="JAUEPR010000025">
    <property type="protein sequence ID" value="KAK0474966.1"/>
    <property type="molecule type" value="Genomic_DNA"/>
</dbReference>
<reference evidence="2" key="1">
    <citation type="submission" date="2023-06" db="EMBL/GenBank/DDBJ databases">
        <authorList>
            <consortium name="Lawrence Berkeley National Laboratory"/>
            <person name="Ahrendt S."/>
            <person name="Sahu N."/>
            <person name="Indic B."/>
            <person name="Wong-Bajracharya J."/>
            <person name="Merenyi Z."/>
            <person name="Ke H.-M."/>
            <person name="Monk M."/>
            <person name="Kocsube S."/>
            <person name="Drula E."/>
            <person name="Lipzen A."/>
            <person name="Balint B."/>
            <person name="Henrissat B."/>
            <person name="Andreopoulos B."/>
            <person name="Martin F.M."/>
            <person name="Harder C.B."/>
            <person name="Rigling D."/>
            <person name="Ford K.L."/>
            <person name="Foster G.D."/>
            <person name="Pangilinan J."/>
            <person name="Papanicolaou A."/>
            <person name="Barry K."/>
            <person name="LaButti K."/>
            <person name="Viragh M."/>
            <person name="Koriabine M."/>
            <person name="Yan M."/>
            <person name="Riley R."/>
            <person name="Champramary S."/>
            <person name="Plett K.L."/>
            <person name="Tsai I.J."/>
            <person name="Slot J."/>
            <person name="Sipos G."/>
            <person name="Plett J."/>
            <person name="Nagy L.G."/>
            <person name="Grigoriev I.V."/>
        </authorList>
    </citation>
    <scope>NUCLEOTIDE SEQUENCE</scope>
    <source>
        <strain evidence="2">ICMP 16352</strain>
    </source>
</reference>
<dbReference type="AlphaFoldDB" id="A0AA39P081"/>
<sequence length="106" mass="12075">MLLKFISTKLSFPRFCKGYSQALLLSLWNIFSRQRSVSRSVMALVIVIFCILTGVSCAFYWSYTVYSFIHHGQNFWTVTMAFDSRSDMAVLVRVGIGIVGYSTSYS</sequence>
<evidence type="ECO:0000256" key="1">
    <source>
        <dbReference type="SAM" id="Phobius"/>
    </source>
</evidence>
<evidence type="ECO:0000313" key="2">
    <source>
        <dbReference type="EMBL" id="KAK0474966.1"/>
    </source>
</evidence>
<name>A0AA39P081_9AGAR</name>
<keyword evidence="1" id="KW-0472">Membrane</keyword>
<feature type="transmembrane region" description="Helical" evidence="1">
    <location>
        <begin position="41"/>
        <end position="63"/>
    </location>
</feature>
<protein>
    <submittedName>
        <fullName evidence="2">Uncharacterized protein</fullName>
    </submittedName>
</protein>
<organism evidence="2 3">
    <name type="scientific">Armillaria novae-zelandiae</name>
    <dbReference type="NCBI Taxonomy" id="153914"/>
    <lineage>
        <taxon>Eukaryota</taxon>
        <taxon>Fungi</taxon>
        <taxon>Dikarya</taxon>
        <taxon>Basidiomycota</taxon>
        <taxon>Agaricomycotina</taxon>
        <taxon>Agaricomycetes</taxon>
        <taxon>Agaricomycetidae</taxon>
        <taxon>Agaricales</taxon>
        <taxon>Marasmiineae</taxon>
        <taxon>Physalacriaceae</taxon>
        <taxon>Armillaria</taxon>
    </lineage>
</organism>
<evidence type="ECO:0000313" key="3">
    <source>
        <dbReference type="Proteomes" id="UP001175227"/>
    </source>
</evidence>
<dbReference type="Proteomes" id="UP001175227">
    <property type="component" value="Unassembled WGS sequence"/>
</dbReference>
<keyword evidence="1" id="KW-1133">Transmembrane helix</keyword>
<accession>A0AA39P081</accession>